<dbReference type="EMBL" id="JELW01000004">
    <property type="protein sequence ID" value="EXV02773.1"/>
    <property type="molecule type" value="Genomic_DNA"/>
</dbReference>
<reference evidence="1 2" key="1">
    <citation type="submission" date="2014-02" db="EMBL/GenBank/DDBJ databases">
        <title>The genome sequence of the entomopathogenic fungus Metarhizium robertsii ARSEF 2575.</title>
        <authorList>
            <person name="Giuliano Garisto Donzelli B."/>
            <person name="Roe B.A."/>
            <person name="Macmil S.L."/>
            <person name="Krasnoff S.B."/>
            <person name="Gibson D.M."/>
        </authorList>
    </citation>
    <scope>NUCLEOTIDE SEQUENCE [LARGE SCALE GENOMIC DNA]</scope>
    <source>
        <strain evidence="1 2">ARSEF 2575</strain>
    </source>
</reference>
<protein>
    <submittedName>
        <fullName evidence="1">Uncharacterized protein</fullName>
    </submittedName>
</protein>
<proteinExistence type="predicted"/>
<gene>
    <name evidence="1" type="ORF">X797_003895</name>
</gene>
<name>A0A0A1UZJ3_9HYPO</name>
<sequence>MMRLEHCTWLSIEEYFELTQWSFVQHILIILLCSLPSFDEVNPVRKEYRVPTISAHRQGYSVVRACGAFAGFVVCNCSIQTNKESVMWWSEPGFGAAEA</sequence>
<evidence type="ECO:0000313" key="2">
    <source>
        <dbReference type="Proteomes" id="UP000030151"/>
    </source>
</evidence>
<dbReference type="Proteomes" id="UP000030151">
    <property type="component" value="Unassembled WGS sequence"/>
</dbReference>
<organism evidence="1 2">
    <name type="scientific">Metarhizium robertsii</name>
    <dbReference type="NCBI Taxonomy" id="568076"/>
    <lineage>
        <taxon>Eukaryota</taxon>
        <taxon>Fungi</taxon>
        <taxon>Dikarya</taxon>
        <taxon>Ascomycota</taxon>
        <taxon>Pezizomycotina</taxon>
        <taxon>Sordariomycetes</taxon>
        <taxon>Hypocreomycetidae</taxon>
        <taxon>Hypocreales</taxon>
        <taxon>Clavicipitaceae</taxon>
        <taxon>Metarhizium</taxon>
    </lineage>
</organism>
<dbReference type="AlphaFoldDB" id="A0A0A1UZJ3"/>
<evidence type="ECO:0000313" key="1">
    <source>
        <dbReference type="EMBL" id="EXV02773.1"/>
    </source>
</evidence>
<comment type="caution">
    <text evidence="1">The sequence shown here is derived from an EMBL/GenBank/DDBJ whole genome shotgun (WGS) entry which is preliminary data.</text>
</comment>
<accession>A0A0A1UZJ3</accession>
<dbReference type="HOGENOM" id="CLU_2320922_0_0_1"/>